<dbReference type="EMBL" id="QDFR01000001">
    <property type="protein sequence ID" value="PVE56938.1"/>
    <property type="molecule type" value="Genomic_DNA"/>
</dbReference>
<protein>
    <submittedName>
        <fullName evidence="1">DUF1045 domain-containing protein</fullName>
    </submittedName>
</protein>
<dbReference type="PIRSF" id="PIRSF033328">
    <property type="entry name" value="Phest_Mll4975"/>
    <property type="match status" value="1"/>
</dbReference>
<organism evidence="1 2">
    <name type="scientific">Rhizobium rhizogenes</name>
    <name type="common">Agrobacterium rhizogenes</name>
    <dbReference type="NCBI Taxonomy" id="359"/>
    <lineage>
        <taxon>Bacteria</taxon>
        <taxon>Pseudomonadati</taxon>
        <taxon>Pseudomonadota</taxon>
        <taxon>Alphaproteobacteria</taxon>
        <taxon>Hyphomicrobiales</taxon>
        <taxon>Rhizobiaceae</taxon>
        <taxon>Rhizobium/Agrobacterium group</taxon>
        <taxon>Rhizobium</taxon>
    </lineage>
</organism>
<sequence length="235" mass="26250">MRYAIHYTPSPNDPMTFAAASWLGRDVYSGHSVEPPPHTGLGMQELSYFTALPRRYGFHGAIKAPFYLAEGMTEAGLLRDLMRFAGTHQPFTLPPLEIAKLGNSYGLVPSWPSETLNFLAASVVQDFDRYRAPLSDADIDRADPHRLSAAQLTNLHRWGHPYVMDEFRFQMTLTGAIVPADCARLERALRSVFAALLERPLEFANLALFVEEEPGAPFRVHSLHPMGRVSARKIA</sequence>
<dbReference type="Pfam" id="PF06299">
    <property type="entry name" value="DUF1045"/>
    <property type="match status" value="1"/>
</dbReference>
<dbReference type="RefSeq" id="WP_062598754.1">
    <property type="nucleotide sequence ID" value="NZ_QDFR01000001.1"/>
</dbReference>
<accession>A0AA92C6K9</accession>
<evidence type="ECO:0000313" key="2">
    <source>
        <dbReference type="Proteomes" id="UP000244335"/>
    </source>
</evidence>
<gene>
    <name evidence="1" type="ORF">DC430_04070</name>
</gene>
<reference evidence="1 2" key="1">
    <citation type="submission" date="2018-04" db="EMBL/GenBank/DDBJ databases">
        <authorList>
            <person name="Hagen T."/>
        </authorList>
    </citation>
    <scope>NUCLEOTIDE SEQUENCE [LARGE SCALE GENOMIC DNA]</scope>
    <source>
        <strain evidence="1 2">TPD7009</strain>
    </source>
</reference>
<proteinExistence type="predicted"/>
<comment type="caution">
    <text evidence="1">The sequence shown here is derived from an EMBL/GenBank/DDBJ whole genome shotgun (WGS) entry which is preliminary data.</text>
</comment>
<name>A0AA92C6K9_RHIRH</name>
<evidence type="ECO:0000313" key="1">
    <source>
        <dbReference type="EMBL" id="PVE56938.1"/>
    </source>
</evidence>
<dbReference type="InterPro" id="IPR009389">
    <property type="entry name" value="DUF1045"/>
</dbReference>
<dbReference type="Proteomes" id="UP000244335">
    <property type="component" value="Unassembled WGS sequence"/>
</dbReference>
<dbReference type="AlphaFoldDB" id="A0AA92C6K9"/>